<accession>A0A3G2QZ78</accession>
<evidence type="ECO:0000313" key="1">
    <source>
        <dbReference type="EMBL" id="AYO28309.1"/>
    </source>
</evidence>
<dbReference type="Pfam" id="PF10674">
    <property type="entry name" value="Ycf54"/>
    <property type="match status" value="1"/>
</dbReference>
<dbReference type="EMBL" id="MH795129">
    <property type="protein sequence ID" value="AYO28309.1"/>
    <property type="molecule type" value="Genomic_DNA"/>
</dbReference>
<reference evidence="1" key="1">
    <citation type="submission" date="2018-08" db="EMBL/GenBank/DDBJ databases">
        <title>Comparative Plastid Genomics of Synurophyceae: Evolutionary Evidence of Lateral Gene Transfer and Inverted Repeat Dynamics.</title>
        <authorList>
            <person name="Kim J.I."/>
            <person name="Shin H."/>
            <person name="Skaloud P."/>
            <person name="Jung J."/>
            <person name="Yoon H.S."/>
            <person name="Archibald J.M."/>
            <person name="Shin W."/>
        </authorList>
    </citation>
    <scope>NUCLEOTIDE SEQUENCE</scope>
    <source>
        <strain evidence="1">FBCC200022</strain>
    </source>
</reference>
<protein>
    <submittedName>
        <fullName evidence="1">Ycf54</fullName>
    </submittedName>
</protein>
<sequence length="223" mass="26862">MEFENCKKEKKKKRPIKTNYFFLLTSQYAFLETFVLEEMFREKTNHYNLIGKTSDTWVIFQPLFLTNIYSKIIENTNYFLLNKSLIQNQFKNYFVIVITRDYDYICWLKLRLGYFEPVVIPHYLDNSINLLIPDIYTSNHRNEVVNYDSIVKEKEILTSYTDKGNEIKIDGIYGQANRENLPKKTSFLSFEKGLESRFHPDLLELHYYLFLKRIQILKKIKLV</sequence>
<keyword evidence="1" id="KW-0934">Plastid</keyword>
<organism evidence="1">
    <name type="scientific">Synura sphagnicola</name>
    <dbReference type="NCBI Taxonomy" id="52556"/>
    <lineage>
        <taxon>Eukaryota</taxon>
        <taxon>Sar</taxon>
        <taxon>Stramenopiles</taxon>
        <taxon>Ochrophyta</taxon>
        <taxon>Synurophyceae</taxon>
        <taxon>Synurales</taxon>
        <taxon>Mallomonadaceae</taxon>
        <taxon>Synura</taxon>
    </lineage>
</organism>
<name>A0A3G2QZ78_9STRA</name>
<dbReference type="InterPro" id="IPR019616">
    <property type="entry name" value="Ycf54"/>
</dbReference>
<gene>
    <name evidence="1" type="primary">ycf54</name>
</gene>
<proteinExistence type="predicted"/>
<dbReference type="InterPro" id="IPR038409">
    <property type="entry name" value="Ycf54-like_sf"/>
</dbReference>
<dbReference type="AlphaFoldDB" id="A0A3G2QZ78"/>
<dbReference type="Gene3D" id="3.30.70.1860">
    <property type="entry name" value="Uncharacterised protein family Ycf54"/>
    <property type="match status" value="1"/>
</dbReference>
<geneLocation type="plastid" evidence="1"/>